<dbReference type="PANTHER" id="PTHR32268">
    <property type="entry name" value="HOMOSERINE O-ACETYLTRANSFERASE"/>
    <property type="match status" value="1"/>
</dbReference>
<dbReference type="EMBL" id="JAADYS010000929">
    <property type="protein sequence ID" value="KAF4466109.1"/>
    <property type="molecule type" value="Genomic_DNA"/>
</dbReference>
<dbReference type="InterPro" id="IPR029058">
    <property type="entry name" value="AB_hydrolase_fold"/>
</dbReference>
<comment type="similarity">
    <text evidence="1">Belongs to the AB hydrolase superfamily. MetX family.</text>
</comment>
<keyword evidence="4" id="KW-0732">Signal</keyword>
<keyword evidence="2 6" id="KW-0808">Transferase</keyword>
<dbReference type="InterPro" id="IPR008220">
    <property type="entry name" value="HAT_MetX-like"/>
</dbReference>
<keyword evidence="7" id="KW-1185">Reference proteome</keyword>
<dbReference type="GO" id="GO:0004414">
    <property type="term" value="F:homoserine O-acetyltransferase activity"/>
    <property type="evidence" value="ECO:0007669"/>
    <property type="project" value="TreeGrafter"/>
</dbReference>
<evidence type="ECO:0000313" key="7">
    <source>
        <dbReference type="Proteomes" id="UP000554235"/>
    </source>
</evidence>
<dbReference type="NCBIfam" id="NF005071">
    <property type="entry name" value="PRK06489.1"/>
    <property type="match status" value="1"/>
</dbReference>
<evidence type="ECO:0000259" key="5">
    <source>
        <dbReference type="Pfam" id="PF00561"/>
    </source>
</evidence>
<dbReference type="InterPro" id="IPR000073">
    <property type="entry name" value="AB_hydrolase_1"/>
</dbReference>
<organism evidence="6 7">
    <name type="scientific">Fusarium albosuccineum</name>
    <dbReference type="NCBI Taxonomy" id="1237068"/>
    <lineage>
        <taxon>Eukaryota</taxon>
        <taxon>Fungi</taxon>
        <taxon>Dikarya</taxon>
        <taxon>Ascomycota</taxon>
        <taxon>Pezizomycotina</taxon>
        <taxon>Sordariomycetes</taxon>
        <taxon>Hypocreomycetidae</taxon>
        <taxon>Hypocreales</taxon>
        <taxon>Nectriaceae</taxon>
        <taxon>Fusarium</taxon>
        <taxon>Fusarium decemcellulare species complex</taxon>
    </lineage>
</organism>
<dbReference type="OrthoDB" id="9972683at2759"/>
<feature type="chain" id="PRO_5034152408" evidence="4">
    <location>
        <begin position="21"/>
        <end position="372"/>
    </location>
</feature>
<dbReference type="Gene3D" id="3.40.50.1820">
    <property type="entry name" value="alpha/beta hydrolase"/>
    <property type="match status" value="1"/>
</dbReference>
<dbReference type="PIRSF" id="PIRSF000443">
    <property type="entry name" value="Homoser_Ac_trans"/>
    <property type="match status" value="1"/>
</dbReference>
<dbReference type="Proteomes" id="UP000554235">
    <property type="component" value="Unassembled WGS sequence"/>
</dbReference>
<protein>
    <submittedName>
        <fullName evidence="6">Homoserine O-acetyltransferase</fullName>
    </submittedName>
</protein>
<dbReference type="GO" id="GO:0009092">
    <property type="term" value="P:homoserine metabolic process"/>
    <property type="evidence" value="ECO:0007669"/>
    <property type="project" value="TreeGrafter"/>
</dbReference>
<feature type="active site" evidence="3">
    <location>
        <position position="342"/>
    </location>
</feature>
<proteinExistence type="inferred from homology"/>
<feature type="domain" description="AB hydrolase-1" evidence="5">
    <location>
        <begin position="72"/>
        <end position="310"/>
    </location>
</feature>
<accession>A0A8H4P8A1</accession>
<evidence type="ECO:0000256" key="2">
    <source>
        <dbReference type="ARBA" id="ARBA00022679"/>
    </source>
</evidence>
<name>A0A8H4P8A1_9HYPO</name>
<dbReference type="GO" id="GO:0009086">
    <property type="term" value="P:methionine biosynthetic process"/>
    <property type="evidence" value="ECO:0007669"/>
    <property type="project" value="TreeGrafter"/>
</dbReference>
<dbReference type="SUPFAM" id="SSF53474">
    <property type="entry name" value="alpha/beta-Hydrolases"/>
    <property type="match status" value="1"/>
</dbReference>
<evidence type="ECO:0000256" key="1">
    <source>
        <dbReference type="ARBA" id="ARBA00006886"/>
    </source>
</evidence>
<evidence type="ECO:0000313" key="6">
    <source>
        <dbReference type="EMBL" id="KAF4466109.1"/>
    </source>
</evidence>
<evidence type="ECO:0000256" key="3">
    <source>
        <dbReference type="PIRSR" id="PIRSR000443-1"/>
    </source>
</evidence>
<comment type="caution">
    <text evidence="6">The sequence shown here is derived from an EMBL/GenBank/DDBJ whole genome shotgun (WGS) entry which is preliminary data.</text>
</comment>
<reference evidence="6 7" key="1">
    <citation type="submission" date="2020-01" db="EMBL/GenBank/DDBJ databases">
        <title>Identification and distribution of gene clusters putatively required for synthesis of sphingolipid metabolism inhibitors in phylogenetically diverse species of the filamentous fungus Fusarium.</title>
        <authorList>
            <person name="Kim H.-S."/>
            <person name="Busman M."/>
            <person name="Brown D.W."/>
            <person name="Divon H."/>
            <person name="Uhlig S."/>
            <person name="Proctor R.H."/>
        </authorList>
    </citation>
    <scope>NUCLEOTIDE SEQUENCE [LARGE SCALE GENOMIC DNA]</scope>
    <source>
        <strain evidence="6 7">NRRL 20459</strain>
    </source>
</reference>
<gene>
    <name evidence="6" type="ORF">FALBO_7045</name>
</gene>
<feature type="active site" evidence="3">
    <location>
        <position position="305"/>
    </location>
</feature>
<feature type="signal peptide" evidence="4">
    <location>
        <begin position="1"/>
        <end position="20"/>
    </location>
</feature>
<dbReference type="Pfam" id="PF00561">
    <property type="entry name" value="Abhydrolase_1"/>
    <property type="match status" value="1"/>
</dbReference>
<dbReference type="AlphaFoldDB" id="A0A8H4P8A1"/>
<dbReference type="PANTHER" id="PTHR32268:SF11">
    <property type="entry name" value="HOMOSERINE O-ACETYLTRANSFERASE"/>
    <property type="match status" value="1"/>
</dbReference>
<sequence>MKFHSTCLLAMGTLLPVAFAEDKPKQAWPETKSGHYVIEDFKFDSGGKLDELELHYQTLGKLKVHSDGSTNAVFIMHGTTGLSEQFLNDDFAKVLFNPGQVLDAEDYFIILRDGIGHGNSSRPSNTDLRADFPSYQYSDMVRADHQLLTEHFGINHTRLHMGVSMGGMHTWMWGELYPDFMDALMPIASFPVQISGHNRLWRKFVLELITRDPAWNGGDYKDEFLTGLAGALLIQQVMLSSPTYWQREYPSRDAIDSYVEELMPHIVDYDANDQLYAWNASHTYDPEADLGLIKAPLVAVNTADDWMNPAELGILERTVNTLMKPGLGKAVTVPASKKTSGHDSYIKAELWKDELQLLLAKTRAKRNAGCLA</sequence>
<feature type="active site" description="Nucleophile" evidence="3">
    <location>
        <position position="164"/>
    </location>
</feature>
<evidence type="ECO:0000256" key="4">
    <source>
        <dbReference type="SAM" id="SignalP"/>
    </source>
</evidence>